<reference evidence="12" key="1">
    <citation type="submission" date="2015-08" db="EMBL/GenBank/DDBJ databases">
        <authorList>
            <person name="Kim K.M."/>
        </authorList>
    </citation>
    <scope>NUCLEOTIDE SEQUENCE [LARGE SCALE GENOMIC DNA]</scope>
    <source>
        <strain evidence="12">KCTC 23892</strain>
    </source>
</reference>
<dbReference type="InterPro" id="IPR016161">
    <property type="entry name" value="Ald_DH/histidinol_DH"/>
</dbReference>
<dbReference type="FunFam" id="3.40.50.1980:FF:000001">
    <property type="entry name" value="Histidinol dehydrogenase"/>
    <property type="match status" value="1"/>
</dbReference>
<feature type="binding site" evidence="8">
    <location>
        <position position="399"/>
    </location>
    <ligand>
        <name>substrate</name>
    </ligand>
</feature>
<feature type="binding site" evidence="9">
    <location>
        <position position="404"/>
    </location>
    <ligand>
        <name>Zn(2+)</name>
        <dbReference type="ChEBI" id="CHEBI:29105"/>
    </ligand>
</feature>
<evidence type="ECO:0000313" key="12">
    <source>
        <dbReference type="Proteomes" id="UP000094147"/>
    </source>
</evidence>
<dbReference type="Pfam" id="PF00815">
    <property type="entry name" value="Histidinol_dh"/>
    <property type="match status" value="1"/>
</dbReference>
<dbReference type="NCBIfam" id="TIGR00069">
    <property type="entry name" value="hisD"/>
    <property type="match status" value="1"/>
</dbReference>
<feature type="active site" description="Proton acceptor" evidence="6">
    <location>
        <position position="313"/>
    </location>
</feature>
<dbReference type="PATRIC" id="fig|1144748.3.peg.1529"/>
<feature type="binding site" evidence="7">
    <location>
        <position position="183"/>
    </location>
    <ligand>
        <name>NAD(+)</name>
        <dbReference type="ChEBI" id="CHEBI:57540"/>
    </ligand>
</feature>
<sequence length="412" mass="45550">MNWGREMQGKQLDFMPCSQWQRELSNSATDIEPQVRELLDKVVEQGDPAIEELSQRFDGFSPRFIELKPYDQYGLETGLLNAIVAAGKRIEAFAEFQRKQLRDSTYLDECGEFGFRYQPIERIGAYIPGGRFPLISTALMTLIPAKLAGCRERIACSPSDHPAVLAAASFAGATQFIQIGGAQAIAALAFGYQQINPVQMIVGPGNQYVNIAKQLLSNRVQIDVAAGPSELLILADEEVNQEWLIADMAAQAEHDPQAQSILVSDSQSLLNQVREQLETDEALTELLQQNQIVLLLAQSIEEMVNFSNQYAAEHLLLADTRIDQGRLINFGSLFVGENSAVAYGDYCSGPNHTLPTMGTANRSSGLSVQSFMKLQSVQSIHDQGRKELSSIGEKIAEAEQLVWHKRSMQVRS</sequence>
<dbReference type="GO" id="GO:0051287">
    <property type="term" value="F:NAD binding"/>
    <property type="evidence" value="ECO:0007669"/>
    <property type="project" value="InterPro"/>
</dbReference>
<dbReference type="PANTHER" id="PTHR21256">
    <property type="entry name" value="HISTIDINOL DEHYDROGENASE HDH"/>
    <property type="match status" value="1"/>
</dbReference>
<feature type="active site" description="Proton acceptor" evidence="6">
    <location>
        <position position="314"/>
    </location>
</feature>
<dbReference type="PRINTS" id="PR00083">
    <property type="entry name" value="HOLDHDRGNASE"/>
</dbReference>
<dbReference type="InterPro" id="IPR022695">
    <property type="entry name" value="Histidinol_DH_monofunct"/>
</dbReference>
<dbReference type="GO" id="GO:0005737">
    <property type="term" value="C:cytoplasm"/>
    <property type="evidence" value="ECO:0007669"/>
    <property type="project" value="TreeGrafter"/>
</dbReference>
<feature type="binding site" evidence="8">
    <location>
        <position position="251"/>
    </location>
    <ligand>
        <name>substrate</name>
    </ligand>
</feature>
<gene>
    <name evidence="11" type="ORF">KS2013_1518</name>
</gene>
<dbReference type="PANTHER" id="PTHR21256:SF2">
    <property type="entry name" value="HISTIDINE BIOSYNTHESIS TRIFUNCTIONAL PROTEIN"/>
    <property type="match status" value="1"/>
</dbReference>
<feature type="binding site" evidence="7">
    <location>
        <position position="126"/>
    </location>
    <ligand>
        <name>NAD(+)</name>
        <dbReference type="ChEBI" id="CHEBI:57540"/>
    </ligand>
</feature>
<dbReference type="Gene3D" id="3.40.50.1980">
    <property type="entry name" value="Nitrogenase molybdenum iron protein domain"/>
    <property type="match status" value="2"/>
</dbReference>
<keyword evidence="3 9" id="KW-0862">Zinc</keyword>
<evidence type="ECO:0000256" key="8">
    <source>
        <dbReference type="PIRSR" id="PIRSR000099-3"/>
    </source>
</evidence>
<comment type="cofactor">
    <cofactor evidence="9">
        <name>Zn(2+)</name>
        <dbReference type="ChEBI" id="CHEBI:29105"/>
    </cofactor>
    <text evidence="9">Binds 1 zinc ion per subunit.</text>
</comment>
<dbReference type="GO" id="GO:0004399">
    <property type="term" value="F:histidinol dehydrogenase activity"/>
    <property type="evidence" value="ECO:0007669"/>
    <property type="project" value="InterPro"/>
</dbReference>
<accession>A0A1B3BBR3</accession>
<dbReference type="AlphaFoldDB" id="A0A1B3BBR3"/>
<evidence type="ECO:0000256" key="7">
    <source>
        <dbReference type="PIRSR" id="PIRSR000099-2"/>
    </source>
</evidence>
<evidence type="ECO:0000313" key="11">
    <source>
        <dbReference type="EMBL" id="AOE50228.1"/>
    </source>
</evidence>
<name>A0A1B3BBR3_9GAMM</name>
<keyword evidence="2 9" id="KW-0479">Metal-binding</keyword>
<feature type="binding site" evidence="9">
    <location>
        <position position="254"/>
    </location>
    <ligand>
        <name>Zn(2+)</name>
        <dbReference type="ChEBI" id="CHEBI:29105"/>
    </ligand>
</feature>
<evidence type="ECO:0000256" key="4">
    <source>
        <dbReference type="ARBA" id="ARBA00023002"/>
    </source>
</evidence>
<dbReference type="STRING" id="1144748.KS2013_1518"/>
<feature type="binding site" evidence="8">
    <location>
        <position position="314"/>
    </location>
    <ligand>
        <name>substrate</name>
    </ligand>
</feature>
<evidence type="ECO:0000256" key="3">
    <source>
        <dbReference type="ARBA" id="ARBA00022833"/>
    </source>
</evidence>
<feature type="binding site" evidence="9">
    <location>
        <position position="345"/>
    </location>
    <ligand>
        <name>Zn(2+)</name>
        <dbReference type="ChEBI" id="CHEBI:29105"/>
    </ligand>
</feature>
<keyword evidence="7" id="KW-0520">NAD</keyword>
<evidence type="ECO:0000256" key="2">
    <source>
        <dbReference type="ARBA" id="ARBA00022723"/>
    </source>
</evidence>
<protein>
    <submittedName>
        <fullName evidence="11">Histidinol dehydrogenase</fullName>
    </submittedName>
</protein>
<feature type="binding site" evidence="7">
    <location>
        <position position="206"/>
    </location>
    <ligand>
        <name>NAD(+)</name>
        <dbReference type="ChEBI" id="CHEBI:57540"/>
    </ligand>
</feature>
<organism evidence="11 12">
    <name type="scientific">Kangiella sediminilitoris</name>
    <dbReference type="NCBI Taxonomy" id="1144748"/>
    <lineage>
        <taxon>Bacteria</taxon>
        <taxon>Pseudomonadati</taxon>
        <taxon>Pseudomonadota</taxon>
        <taxon>Gammaproteobacteria</taxon>
        <taxon>Kangiellales</taxon>
        <taxon>Kangiellaceae</taxon>
        <taxon>Kangiella</taxon>
    </lineage>
</organism>
<evidence type="ECO:0000256" key="5">
    <source>
        <dbReference type="PIRNR" id="PIRNR000099"/>
    </source>
</evidence>
<feature type="binding site" evidence="8">
    <location>
        <position position="404"/>
    </location>
    <ligand>
        <name>substrate</name>
    </ligand>
</feature>
<feature type="binding site" evidence="8">
    <location>
        <position position="229"/>
    </location>
    <ligand>
        <name>substrate</name>
    </ligand>
</feature>
<feature type="binding site" evidence="8">
    <location>
        <position position="254"/>
    </location>
    <ligand>
        <name>substrate</name>
    </ligand>
</feature>
<keyword evidence="12" id="KW-1185">Reference proteome</keyword>
<dbReference type="KEGG" id="ksd:KS2013_1518"/>
<dbReference type="SUPFAM" id="SSF53720">
    <property type="entry name" value="ALDH-like"/>
    <property type="match status" value="1"/>
</dbReference>
<proteinExistence type="inferred from homology"/>
<dbReference type="EMBL" id="CP012418">
    <property type="protein sequence ID" value="AOE50228.1"/>
    <property type="molecule type" value="Genomic_DNA"/>
</dbReference>
<evidence type="ECO:0000256" key="9">
    <source>
        <dbReference type="PIRSR" id="PIRSR000099-4"/>
    </source>
</evidence>
<comment type="similarity">
    <text evidence="1 5 10">Belongs to the histidinol dehydrogenase family.</text>
</comment>
<dbReference type="GO" id="GO:0046872">
    <property type="term" value="F:metal ion binding"/>
    <property type="evidence" value="ECO:0007669"/>
    <property type="project" value="UniProtKB-KW"/>
</dbReference>
<dbReference type="GO" id="GO:0000105">
    <property type="term" value="P:L-histidine biosynthetic process"/>
    <property type="evidence" value="ECO:0007669"/>
    <property type="project" value="InterPro"/>
</dbReference>
<dbReference type="Gene3D" id="1.20.5.1300">
    <property type="match status" value="1"/>
</dbReference>
<keyword evidence="4 5" id="KW-0560">Oxidoreductase</keyword>
<evidence type="ECO:0000256" key="1">
    <source>
        <dbReference type="ARBA" id="ARBA00010178"/>
    </source>
</evidence>
<dbReference type="Proteomes" id="UP000094147">
    <property type="component" value="Chromosome"/>
</dbReference>
<evidence type="ECO:0000256" key="10">
    <source>
        <dbReference type="RuleBase" id="RU004175"/>
    </source>
</evidence>
<dbReference type="InterPro" id="IPR012131">
    <property type="entry name" value="Hstdl_DH"/>
</dbReference>
<feature type="binding site" evidence="9">
    <location>
        <position position="251"/>
    </location>
    <ligand>
        <name>Zn(2+)</name>
        <dbReference type="ChEBI" id="CHEBI:29105"/>
    </ligand>
</feature>
<dbReference type="PIRSF" id="PIRSF000099">
    <property type="entry name" value="Histidinol_dh"/>
    <property type="match status" value="1"/>
</dbReference>
<feature type="binding site" evidence="8">
    <location>
        <position position="345"/>
    </location>
    <ligand>
        <name>substrate</name>
    </ligand>
</feature>
<dbReference type="CDD" id="cd06572">
    <property type="entry name" value="Histidinol_dh"/>
    <property type="match status" value="1"/>
</dbReference>
<evidence type="ECO:0000256" key="6">
    <source>
        <dbReference type="PIRSR" id="PIRSR000099-1"/>
    </source>
</evidence>